<dbReference type="Proteomes" id="UP000093226">
    <property type="component" value="Unassembled WGS sequence"/>
</dbReference>
<evidence type="ECO:0000256" key="1">
    <source>
        <dbReference type="SAM" id="Phobius"/>
    </source>
</evidence>
<dbReference type="STRING" id="551990.SAMN05192550_1412"/>
<protein>
    <submittedName>
        <fullName evidence="4">ABC transporter permease</fullName>
    </submittedName>
    <submittedName>
        <fullName evidence="5">Phospholipid/cholesterol/gamma-HCH transport system substrate-binding protein</fullName>
    </submittedName>
</protein>
<dbReference type="InterPro" id="IPR003399">
    <property type="entry name" value="Mce/MlaD"/>
</dbReference>
<dbReference type="AlphaFoldDB" id="A0A1B9DWU5"/>
<evidence type="ECO:0000259" key="2">
    <source>
        <dbReference type="Pfam" id="PF02470"/>
    </source>
</evidence>
<reference evidence="3 8" key="4">
    <citation type="submission" date="2019-07" db="EMBL/GenBank/DDBJ databases">
        <title>Whole genome shotgun sequence of Flavobacterium glycines NBRC 105008.</title>
        <authorList>
            <person name="Hosoyama A."/>
            <person name="Uohara A."/>
            <person name="Ohji S."/>
            <person name="Ichikawa N."/>
        </authorList>
    </citation>
    <scope>NUCLEOTIDE SEQUENCE [LARGE SCALE GENOMIC DNA]</scope>
    <source>
        <strain evidence="3 8">NBRC 105008</strain>
    </source>
</reference>
<keyword evidence="7" id="KW-1185">Reference proteome</keyword>
<gene>
    <name evidence="4" type="ORF">FBGL_03185</name>
    <name evidence="3" type="ORF">FGL01_03210</name>
    <name evidence="5" type="ORF">SAMN05192550_1412</name>
</gene>
<evidence type="ECO:0000313" key="5">
    <source>
        <dbReference type="EMBL" id="SDJ01431.1"/>
    </source>
</evidence>
<dbReference type="OrthoDB" id="9771725at2"/>
<evidence type="ECO:0000313" key="3">
    <source>
        <dbReference type="EMBL" id="GEL09582.1"/>
    </source>
</evidence>
<evidence type="ECO:0000313" key="7">
    <source>
        <dbReference type="Proteomes" id="UP000182367"/>
    </source>
</evidence>
<dbReference type="Proteomes" id="UP000182367">
    <property type="component" value="Unassembled WGS sequence"/>
</dbReference>
<name>A0A1B9DWU5_9FLAO</name>
<comment type="caution">
    <text evidence="4">The sequence shown here is derived from an EMBL/GenBank/DDBJ whole genome shotgun (WGS) entry which is preliminary data.</text>
</comment>
<keyword evidence="1" id="KW-1133">Transmembrane helix</keyword>
<dbReference type="EMBL" id="LVEO01000004">
    <property type="protein sequence ID" value="OCB74160.1"/>
    <property type="molecule type" value="Genomic_DNA"/>
</dbReference>
<reference evidence="5 7" key="3">
    <citation type="submission" date="2016-10" db="EMBL/GenBank/DDBJ databases">
        <authorList>
            <person name="Varghese N."/>
            <person name="Submissions S."/>
        </authorList>
    </citation>
    <scope>NUCLEOTIDE SEQUENCE [LARGE SCALE GENOMIC DNA]</scope>
    <source>
        <strain evidence="5 7">Gm-149</strain>
    </source>
</reference>
<dbReference type="RefSeq" id="WP_066325028.1">
    <property type="nucleotide sequence ID" value="NZ_BJVF01000001.1"/>
</dbReference>
<feature type="transmembrane region" description="Helical" evidence="1">
    <location>
        <begin position="12"/>
        <end position="30"/>
    </location>
</feature>
<reference evidence="6" key="1">
    <citation type="submission" date="2016-03" db="EMBL/GenBank/DDBJ databases">
        <title>Draft genome sequence of Paenibacillus glacialis DSM 22343.</title>
        <authorList>
            <person name="Shin S.-K."/>
            <person name="Yi H."/>
        </authorList>
    </citation>
    <scope>NUCLEOTIDE SEQUENCE [LARGE SCALE GENOMIC DNA]</scope>
    <source>
        <strain evidence="6">NBRC 105008</strain>
    </source>
</reference>
<dbReference type="Pfam" id="PF02470">
    <property type="entry name" value="MlaD"/>
    <property type="match status" value="1"/>
</dbReference>
<dbReference type="PANTHER" id="PTHR33371:SF4">
    <property type="entry name" value="INTERMEMBRANE PHOSPHOLIPID TRANSPORT SYSTEM BINDING PROTEIN MLAD"/>
    <property type="match status" value="1"/>
</dbReference>
<sequence>MEKTTSQKIRLGLFVIIGLLIFILAIYFIGDKEKMFGKTNHLKTTFNNVNGLQLGNSVRYSGISVGTVRGIEMINDTSIRVDMIIDKAIFPYIKKDAVATISSDGLVGNMIISIIPGKGNEPSVDPGDEISSNNRIRTEDMMNTLNETNKNAAKLTSNLLKITNEIIEGKGTLGLLLNDTLMSKDLRETMRYLKSTTKKTSETVTKIDQLVTSLDKSDNAIGVIKDPAVANKIKNMVTNLDQSTIELNKVISHLDATILNLKEGKGTINYLSNNPELVQKIDSTMTNINGASFKLNQNMEALKHNFLFRGYFKKQEKEKAKAAKK</sequence>
<proteinExistence type="predicted"/>
<evidence type="ECO:0000313" key="8">
    <source>
        <dbReference type="Proteomes" id="UP000321579"/>
    </source>
</evidence>
<reference evidence="4" key="2">
    <citation type="submission" date="2016-03" db="EMBL/GenBank/DDBJ databases">
        <authorList>
            <person name="Ploux O."/>
        </authorList>
    </citation>
    <scope>NUCLEOTIDE SEQUENCE</scope>
    <source>
        <strain evidence="4">NBRC 105008</strain>
    </source>
</reference>
<dbReference type="EMBL" id="BJVF01000001">
    <property type="protein sequence ID" value="GEL09582.1"/>
    <property type="molecule type" value="Genomic_DNA"/>
</dbReference>
<feature type="domain" description="Mce/MlaD" evidence="2">
    <location>
        <begin position="39"/>
        <end position="117"/>
    </location>
</feature>
<dbReference type="Proteomes" id="UP000321579">
    <property type="component" value="Unassembled WGS sequence"/>
</dbReference>
<keyword evidence="1" id="KW-0472">Membrane</keyword>
<dbReference type="EMBL" id="FNEO01000001">
    <property type="protein sequence ID" value="SDJ01431.1"/>
    <property type="molecule type" value="Genomic_DNA"/>
</dbReference>
<evidence type="ECO:0000313" key="4">
    <source>
        <dbReference type="EMBL" id="OCB74160.1"/>
    </source>
</evidence>
<dbReference type="SUPFAM" id="SSF58104">
    <property type="entry name" value="Methyl-accepting chemotaxis protein (MCP) signaling domain"/>
    <property type="match status" value="1"/>
</dbReference>
<keyword evidence="1" id="KW-0812">Transmembrane</keyword>
<organism evidence="4 6">
    <name type="scientific">Flavobacterium glycines</name>
    <dbReference type="NCBI Taxonomy" id="551990"/>
    <lineage>
        <taxon>Bacteria</taxon>
        <taxon>Pseudomonadati</taxon>
        <taxon>Bacteroidota</taxon>
        <taxon>Flavobacteriia</taxon>
        <taxon>Flavobacteriales</taxon>
        <taxon>Flavobacteriaceae</taxon>
        <taxon>Flavobacterium</taxon>
    </lineage>
</organism>
<dbReference type="PANTHER" id="PTHR33371">
    <property type="entry name" value="INTERMEMBRANE PHOSPHOLIPID TRANSPORT SYSTEM BINDING PROTEIN MLAD-RELATED"/>
    <property type="match status" value="1"/>
</dbReference>
<dbReference type="InterPro" id="IPR052336">
    <property type="entry name" value="MlaD_Phospholipid_Transporter"/>
</dbReference>
<evidence type="ECO:0000313" key="6">
    <source>
        <dbReference type="Proteomes" id="UP000093226"/>
    </source>
</evidence>
<accession>A0A1B9DWU5</accession>